<dbReference type="Proteomes" id="UP000690515">
    <property type="component" value="Unassembled WGS sequence"/>
</dbReference>
<dbReference type="InterPro" id="IPR015928">
    <property type="entry name" value="Aconitase/3IPM_dehydase_swvl"/>
</dbReference>
<name>A0ABS5ZEA1_9GAMM</name>
<evidence type="ECO:0000313" key="7">
    <source>
        <dbReference type="Proteomes" id="UP000690515"/>
    </source>
</evidence>
<accession>A0ABS5ZEA1</accession>
<dbReference type="InterPro" id="IPR050926">
    <property type="entry name" value="Aconitase/IPM_isomerase"/>
</dbReference>
<dbReference type="PRINTS" id="PR00415">
    <property type="entry name" value="ACONITASE"/>
</dbReference>
<keyword evidence="1" id="KW-0479">Metal-binding</keyword>
<protein>
    <submittedName>
        <fullName evidence="6">Aconitate hydratase</fullName>
        <ecNumber evidence="6">4.2.1.3</ecNumber>
    </submittedName>
</protein>
<dbReference type="EC" id="4.2.1.3" evidence="6"/>
<keyword evidence="7" id="KW-1185">Reference proteome</keyword>
<dbReference type="InterPro" id="IPR001030">
    <property type="entry name" value="Acoase/IPM_deHydtase_lsu_aba"/>
</dbReference>
<dbReference type="GO" id="GO:0003994">
    <property type="term" value="F:aconitate hydratase activity"/>
    <property type="evidence" value="ECO:0007669"/>
    <property type="project" value="UniProtKB-EC"/>
</dbReference>
<evidence type="ECO:0000256" key="2">
    <source>
        <dbReference type="ARBA" id="ARBA00023004"/>
    </source>
</evidence>
<feature type="domain" description="Aconitase/3-isopropylmalate dehydratase large subunit alpha/beta/alpha" evidence="4">
    <location>
        <begin position="8"/>
        <end position="406"/>
    </location>
</feature>
<dbReference type="PANTHER" id="PTHR43160">
    <property type="entry name" value="ACONITATE HYDRATASE B"/>
    <property type="match status" value="1"/>
</dbReference>
<dbReference type="EMBL" id="JAGSOY010000035">
    <property type="protein sequence ID" value="MBU2712300.1"/>
    <property type="molecule type" value="Genomic_DNA"/>
</dbReference>
<dbReference type="RefSeq" id="WP_215820529.1">
    <property type="nucleotide sequence ID" value="NZ_JAGSOY010000035.1"/>
</dbReference>
<dbReference type="SUPFAM" id="SSF53732">
    <property type="entry name" value="Aconitase iron-sulfur domain"/>
    <property type="match status" value="1"/>
</dbReference>
<feature type="domain" description="Aconitase A/isopropylmalate dehydratase small subunit swivel" evidence="5">
    <location>
        <begin position="513"/>
        <end position="578"/>
    </location>
</feature>
<reference evidence="6 7" key="1">
    <citation type="submission" date="2021-04" db="EMBL/GenBank/DDBJ databases">
        <authorList>
            <person name="Pira H."/>
            <person name="Risdian C."/>
            <person name="Wink J."/>
        </authorList>
    </citation>
    <scope>NUCLEOTIDE SEQUENCE [LARGE SCALE GENOMIC DNA]</scope>
    <source>
        <strain evidence="6 7">WH53</strain>
    </source>
</reference>
<dbReference type="Pfam" id="PF00694">
    <property type="entry name" value="Aconitase_C"/>
    <property type="match status" value="1"/>
</dbReference>
<keyword evidence="3" id="KW-0411">Iron-sulfur</keyword>
<dbReference type="InterPro" id="IPR036008">
    <property type="entry name" value="Aconitase_4Fe-4S_dom"/>
</dbReference>
<evidence type="ECO:0000256" key="1">
    <source>
        <dbReference type="ARBA" id="ARBA00022723"/>
    </source>
</evidence>
<dbReference type="Gene3D" id="3.20.19.10">
    <property type="entry name" value="Aconitase, domain 4"/>
    <property type="match status" value="1"/>
</dbReference>
<dbReference type="SUPFAM" id="SSF52016">
    <property type="entry name" value="LeuD/IlvD-like"/>
    <property type="match status" value="1"/>
</dbReference>
<evidence type="ECO:0000313" key="6">
    <source>
        <dbReference type="EMBL" id="MBU2712300.1"/>
    </source>
</evidence>
<dbReference type="Gene3D" id="3.30.499.10">
    <property type="entry name" value="Aconitase, domain 3"/>
    <property type="match status" value="2"/>
</dbReference>
<keyword evidence="6" id="KW-0456">Lyase</keyword>
<dbReference type="Pfam" id="PF00330">
    <property type="entry name" value="Aconitase"/>
    <property type="match status" value="1"/>
</dbReference>
<proteinExistence type="predicted"/>
<dbReference type="PANTHER" id="PTHR43160:SF3">
    <property type="entry name" value="ACONITATE HYDRATASE, MITOCHONDRIAL"/>
    <property type="match status" value="1"/>
</dbReference>
<gene>
    <name evidence="6" type="ORF">KCG35_14635</name>
</gene>
<evidence type="ECO:0000256" key="3">
    <source>
        <dbReference type="ARBA" id="ARBA00023014"/>
    </source>
</evidence>
<dbReference type="InterPro" id="IPR006250">
    <property type="entry name" value="Aconitase_put"/>
</dbReference>
<dbReference type="InterPro" id="IPR015931">
    <property type="entry name" value="Acnase/IPM_dHydase_lsu_aba_1/3"/>
</dbReference>
<keyword evidence="2" id="KW-0408">Iron</keyword>
<evidence type="ECO:0000259" key="5">
    <source>
        <dbReference type="Pfam" id="PF00694"/>
    </source>
</evidence>
<organism evidence="6 7">
    <name type="scientific">Zooshikella harenae</name>
    <dbReference type="NCBI Taxonomy" id="2827238"/>
    <lineage>
        <taxon>Bacteria</taxon>
        <taxon>Pseudomonadati</taxon>
        <taxon>Pseudomonadota</taxon>
        <taxon>Gammaproteobacteria</taxon>
        <taxon>Oceanospirillales</taxon>
        <taxon>Zooshikellaceae</taxon>
        <taxon>Zooshikella</taxon>
    </lineage>
</organism>
<sequence>MGLNVAQKLIKSHLATGTMSPGESIELVIDQTLTQDATGTLVMLEFEKLGLPKVKTELSAQYVDHNLIQSDFKNADDHLFLQSACRKYGIWFSPPGNGISHVVHMEQFGQPGKSLLGADSHTCAAGSLGMLAMGAGGLQVAMAMAGFPFALKMPRIMGVKLEGKLAPWINAKDVILEMLRRHGVKGGIGKIIEYYGPGLANLTAMQRHVIANMGQELGATASVFPADEQTKTYLQQQQRGDGFKPLCADADAQYDEHDHIDLSAIEPLIACPSSPDNVVPVREVAGQPVYQCYIGSSANPGLRDFEIPSLMVENQQVHQSVSFDINPTSRQLLEHLTQSGALGRLVHAGARLHQTGCNGCIGMGQAPATGRISLRTVPRNFPGRSGTPEDQVYLCSPETATASALSSKITDPRDLNIAYPTWQEPDEVEVNRKMLLPPSDIDIAVTLVKGPNIKTLPDFPPLPEKITGILLLKTGDNVSTDEILPAGATILPFRSNIPEISKYCFQRIDNAFYKKAKETPFDSIFILGGENYGQGSSREHAALAPRYLGVQCVIAKSLARIHRRNLINFGITPLLFSKKEDYDLLIEGHELEISHLGDQLLQGKTINIENKTTSGTVKVTHDLDSDEIKTLIAGGLLNWVRQQTND</sequence>
<dbReference type="NCBIfam" id="TIGR01342">
    <property type="entry name" value="acon_putative"/>
    <property type="match status" value="1"/>
</dbReference>
<dbReference type="NCBIfam" id="NF005558">
    <property type="entry name" value="PRK07229.1"/>
    <property type="match status" value="1"/>
</dbReference>
<dbReference type="InterPro" id="IPR000573">
    <property type="entry name" value="AconitaseA/IPMdHydase_ssu_swvl"/>
</dbReference>
<comment type="caution">
    <text evidence="6">The sequence shown here is derived from an EMBL/GenBank/DDBJ whole genome shotgun (WGS) entry which is preliminary data.</text>
</comment>
<evidence type="ECO:0000259" key="4">
    <source>
        <dbReference type="Pfam" id="PF00330"/>
    </source>
</evidence>